<evidence type="ECO:0000256" key="6">
    <source>
        <dbReference type="PROSITE-ProRule" id="PRU00175"/>
    </source>
</evidence>
<dbReference type="OrthoDB" id="849334at2759"/>
<dbReference type="GO" id="GO:0016567">
    <property type="term" value="P:protein ubiquitination"/>
    <property type="evidence" value="ECO:0007669"/>
    <property type="project" value="TreeGrafter"/>
</dbReference>
<keyword evidence="9" id="KW-1185">Reference proteome</keyword>
<dbReference type="EMBL" id="KK915662">
    <property type="protein sequence ID" value="KDP21212.1"/>
    <property type="molecule type" value="Genomic_DNA"/>
</dbReference>
<dbReference type="PANTHER" id="PTHR15710:SF184">
    <property type="entry name" value="RING_U-BOX SUPERFAMILY PROTEIN"/>
    <property type="match status" value="1"/>
</dbReference>
<keyword evidence="4 6" id="KW-0863">Zinc-finger</keyword>
<protein>
    <recommendedName>
        <fullName evidence="2">RING-type E3 ubiquitin transferase</fullName>
        <ecNumber evidence="2">2.3.2.27</ecNumber>
    </recommendedName>
</protein>
<dbReference type="Gene3D" id="3.30.40.10">
    <property type="entry name" value="Zinc/RING finger domain, C3HC4 (zinc finger)"/>
    <property type="match status" value="1"/>
</dbReference>
<dbReference type="InterPro" id="IPR001841">
    <property type="entry name" value="Znf_RING"/>
</dbReference>
<evidence type="ECO:0000256" key="3">
    <source>
        <dbReference type="ARBA" id="ARBA00022723"/>
    </source>
</evidence>
<evidence type="ECO:0000259" key="7">
    <source>
        <dbReference type="PROSITE" id="PS50089"/>
    </source>
</evidence>
<proteinExistence type="predicted"/>
<evidence type="ECO:0000256" key="4">
    <source>
        <dbReference type="ARBA" id="ARBA00022771"/>
    </source>
</evidence>
<accession>A0A067JBT0</accession>
<organism evidence="8 9">
    <name type="scientific">Jatropha curcas</name>
    <name type="common">Barbados nut</name>
    <dbReference type="NCBI Taxonomy" id="180498"/>
    <lineage>
        <taxon>Eukaryota</taxon>
        <taxon>Viridiplantae</taxon>
        <taxon>Streptophyta</taxon>
        <taxon>Embryophyta</taxon>
        <taxon>Tracheophyta</taxon>
        <taxon>Spermatophyta</taxon>
        <taxon>Magnoliopsida</taxon>
        <taxon>eudicotyledons</taxon>
        <taxon>Gunneridae</taxon>
        <taxon>Pentapetalae</taxon>
        <taxon>rosids</taxon>
        <taxon>fabids</taxon>
        <taxon>Malpighiales</taxon>
        <taxon>Euphorbiaceae</taxon>
        <taxon>Crotonoideae</taxon>
        <taxon>Jatropheae</taxon>
        <taxon>Jatropha</taxon>
    </lineage>
</organism>
<dbReference type="SMART" id="SM00184">
    <property type="entry name" value="RING"/>
    <property type="match status" value="1"/>
</dbReference>
<evidence type="ECO:0000256" key="1">
    <source>
        <dbReference type="ARBA" id="ARBA00000900"/>
    </source>
</evidence>
<dbReference type="SUPFAM" id="SSF57850">
    <property type="entry name" value="RING/U-box"/>
    <property type="match status" value="1"/>
</dbReference>
<comment type="catalytic activity">
    <reaction evidence="1">
        <text>S-ubiquitinyl-[E2 ubiquitin-conjugating enzyme]-L-cysteine + [acceptor protein]-L-lysine = [E2 ubiquitin-conjugating enzyme]-L-cysteine + N(6)-ubiquitinyl-[acceptor protein]-L-lysine.</text>
        <dbReference type="EC" id="2.3.2.27"/>
    </reaction>
</comment>
<dbReference type="PANTHER" id="PTHR15710">
    <property type="entry name" value="E3 UBIQUITIN-PROTEIN LIGASE PRAJA"/>
    <property type="match status" value="1"/>
</dbReference>
<sequence length="229" mass="26886">MERLRFSVRFGEIPAQQLYYPGRRRSSLQIFFNLSYQVHHRRIFISPDGTVTILGGVTAEPVTVAFWSDIEYFKNKHERLVCERLSSKLTRLRIDSQHHRRLASAIIDLVRTMTPWISKKRKALPLLIQVEKIHDVIDRTEEMNRALAESRLDFEARNYGMVPTARKSRLLKCVKLRESEDCSICFEEISEFGASMPCSHHFHGTCILRWLENSHYCPICRFEMPTDQT</sequence>
<feature type="domain" description="RING-type" evidence="7">
    <location>
        <begin position="182"/>
        <end position="221"/>
    </location>
</feature>
<reference evidence="8 9" key="1">
    <citation type="journal article" date="2014" name="PLoS ONE">
        <title>Global Analysis of Gene Expression Profiles in Physic Nut (Jatropha curcas L.) Seedlings Exposed to Salt Stress.</title>
        <authorList>
            <person name="Zhang L."/>
            <person name="Zhang C."/>
            <person name="Wu P."/>
            <person name="Chen Y."/>
            <person name="Li M."/>
            <person name="Jiang H."/>
            <person name="Wu G."/>
        </authorList>
    </citation>
    <scope>NUCLEOTIDE SEQUENCE [LARGE SCALE GENOMIC DNA]</scope>
    <source>
        <strain evidence="9">cv. GZQX0401</strain>
        <tissue evidence="8">Young leaves</tissue>
    </source>
</reference>
<evidence type="ECO:0000256" key="5">
    <source>
        <dbReference type="ARBA" id="ARBA00022833"/>
    </source>
</evidence>
<dbReference type="Proteomes" id="UP000027138">
    <property type="component" value="Unassembled WGS sequence"/>
</dbReference>
<evidence type="ECO:0000256" key="2">
    <source>
        <dbReference type="ARBA" id="ARBA00012483"/>
    </source>
</evidence>
<dbReference type="GO" id="GO:0005737">
    <property type="term" value="C:cytoplasm"/>
    <property type="evidence" value="ECO:0007669"/>
    <property type="project" value="TreeGrafter"/>
</dbReference>
<dbReference type="EC" id="2.3.2.27" evidence="2"/>
<keyword evidence="5" id="KW-0862">Zinc</keyword>
<dbReference type="AlphaFoldDB" id="A0A067JBT0"/>
<keyword evidence="3" id="KW-0479">Metal-binding</keyword>
<dbReference type="KEGG" id="jcu:105650185"/>
<name>A0A067JBT0_JATCU</name>
<dbReference type="GO" id="GO:0061630">
    <property type="term" value="F:ubiquitin protein ligase activity"/>
    <property type="evidence" value="ECO:0007669"/>
    <property type="project" value="UniProtKB-EC"/>
</dbReference>
<evidence type="ECO:0000313" key="8">
    <source>
        <dbReference type="EMBL" id="KDP21212.1"/>
    </source>
</evidence>
<dbReference type="InterPro" id="IPR013083">
    <property type="entry name" value="Znf_RING/FYVE/PHD"/>
</dbReference>
<dbReference type="GO" id="GO:0008270">
    <property type="term" value="F:zinc ion binding"/>
    <property type="evidence" value="ECO:0007669"/>
    <property type="project" value="UniProtKB-KW"/>
</dbReference>
<evidence type="ECO:0000313" key="9">
    <source>
        <dbReference type="Proteomes" id="UP000027138"/>
    </source>
</evidence>
<dbReference type="PROSITE" id="PS50089">
    <property type="entry name" value="ZF_RING_2"/>
    <property type="match status" value="1"/>
</dbReference>
<gene>
    <name evidence="8" type="ORF">JCGZ_21683</name>
</gene>
<dbReference type="Pfam" id="PF13639">
    <property type="entry name" value="zf-RING_2"/>
    <property type="match status" value="1"/>
</dbReference>